<evidence type="ECO:0000256" key="3">
    <source>
        <dbReference type="ARBA" id="ARBA00022553"/>
    </source>
</evidence>
<evidence type="ECO:0000256" key="11">
    <source>
        <dbReference type="ARBA" id="ARBA00023136"/>
    </source>
</evidence>
<evidence type="ECO:0000256" key="9">
    <source>
        <dbReference type="ARBA" id="ARBA00022989"/>
    </source>
</evidence>
<organism evidence="15 16">
    <name type="scientific">Candidatus Caccovicinus merdipullorum</name>
    <dbReference type="NCBI Taxonomy" id="2840724"/>
    <lineage>
        <taxon>Bacteria</taxon>
        <taxon>Bacillati</taxon>
        <taxon>Bacillota</taxon>
        <taxon>Clostridia</taxon>
        <taxon>Eubacteriales</taxon>
        <taxon>Candidatus Caccovicinus</taxon>
    </lineage>
</organism>
<keyword evidence="12" id="KW-0175">Coiled coil</keyword>
<evidence type="ECO:0000259" key="14">
    <source>
        <dbReference type="PROSITE" id="PS50885"/>
    </source>
</evidence>
<reference evidence="15" key="1">
    <citation type="submission" date="2020-10" db="EMBL/GenBank/DDBJ databases">
        <authorList>
            <person name="Gilroy R."/>
        </authorList>
    </citation>
    <scope>NUCLEOTIDE SEQUENCE</scope>
    <source>
        <strain evidence="15">CHK123-3438</strain>
    </source>
</reference>
<comment type="subcellular location">
    <subcellularLocation>
        <location evidence="1">Cell membrane</location>
        <topology evidence="1">Multi-pass membrane protein</topology>
    </subcellularLocation>
</comment>
<dbReference type="InterPro" id="IPR003660">
    <property type="entry name" value="HAMP_dom"/>
</dbReference>
<dbReference type="SUPFAM" id="SSF55874">
    <property type="entry name" value="ATPase domain of HSP90 chaperone/DNA topoisomerase II/histidine kinase"/>
    <property type="match status" value="1"/>
</dbReference>
<dbReference type="InterPro" id="IPR036890">
    <property type="entry name" value="HATPase_C_sf"/>
</dbReference>
<keyword evidence="11 13" id="KW-0472">Membrane</keyword>
<feature type="coiled-coil region" evidence="12">
    <location>
        <begin position="374"/>
        <end position="401"/>
    </location>
</feature>
<protein>
    <submittedName>
        <fullName evidence="15">Sensor histidine kinase</fullName>
    </submittedName>
</protein>
<evidence type="ECO:0000256" key="13">
    <source>
        <dbReference type="SAM" id="Phobius"/>
    </source>
</evidence>
<evidence type="ECO:0000256" key="4">
    <source>
        <dbReference type="ARBA" id="ARBA00022679"/>
    </source>
</evidence>
<dbReference type="CDD" id="cd06225">
    <property type="entry name" value="HAMP"/>
    <property type="match status" value="1"/>
</dbReference>
<feature type="domain" description="HAMP" evidence="14">
    <location>
        <begin position="334"/>
        <end position="386"/>
    </location>
</feature>
<keyword evidence="6" id="KW-0547">Nucleotide-binding</keyword>
<dbReference type="Pfam" id="PF02518">
    <property type="entry name" value="HATPase_c"/>
    <property type="match status" value="1"/>
</dbReference>
<evidence type="ECO:0000313" key="16">
    <source>
        <dbReference type="Proteomes" id="UP000886860"/>
    </source>
</evidence>
<dbReference type="GO" id="GO:0000155">
    <property type="term" value="F:phosphorelay sensor kinase activity"/>
    <property type="evidence" value="ECO:0007669"/>
    <property type="project" value="InterPro"/>
</dbReference>
<dbReference type="Gene3D" id="6.10.340.10">
    <property type="match status" value="1"/>
</dbReference>
<dbReference type="SUPFAM" id="SSF158472">
    <property type="entry name" value="HAMP domain-like"/>
    <property type="match status" value="1"/>
</dbReference>
<dbReference type="Pfam" id="PF06580">
    <property type="entry name" value="His_kinase"/>
    <property type="match status" value="1"/>
</dbReference>
<sequence length="615" mass="70265">MIKHKKRSGIQKRYLKYTIALLGLALLLSSLGVVLSVKRRLTQAVVDQYEFTTEKMGLALENLCRKSDEATAECILYEDVQKSLQSQGLEEVNHIALSKYFAYIGLEYVADYCYADNKGNVYSRSYSNVTYEDIEKSGFREYLGLEYAKTQWFWTKDTLFGTGRDALFIGRYVRSMDYAHEPGMLFFKMDKALFEEIADQGREKNLKAAVGILDERGQFCFFSSPDETFAEAVSRGTAPRDPSFSQRDFQEEEIHQEITEKIAGTEGAGLFLAGEPVKGGVLSAWREADSGLVVFSFVPARVLNQELIPVFFVLGGIYLLVIGAAVILSIYFSKRFTKPIQEIKEAMTEFDGTNFERTIELHTNTELDEIGRSYNEMVSNIKQLLQEIKDQERELRTAELNMLISQINPHFLYNTLDTIYMLARINREETTMRMIQALSRYLRLSLSKGSEIVTVEDELENVKSYMEIQQIRNVDLFSYEIDCQVDASRTRVLKLILQPLVENAVKYGFQDIFEGGQIRISVREEDQVLYLTVYNNGTPIEAEMEKKINEMNGMAVSRLKTCFPDKKHGYGVVNIITRLRLKYGDQAGLFFKAEEEGTSCTIRIPGGERAEDDEE</sequence>
<evidence type="ECO:0000313" key="15">
    <source>
        <dbReference type="EMBL" id="HIT42315.1"/>
    </source>
</evidence>
<evidence type="ECO:0000256" key="8">
    <source>
        <dbReference type="ARBA" id="ARBA00022840"/>
    </source>
</evidence>
<keyword evidence="5 13" id="KW-0812">Transmembrane</keyword>
<comment type="caution">
    <text evidence="15">The sequence shown here is derived from an EMBL/GenBank/DDBJ whole genome shotgun (WGS) entry which is preliminary data.</text>
</comment>
<dbReference type="AlphaFoldDB" id="A0A9D1GJV3"/>
<evidence type="ECO:0000256" key="5">
    <source>
        <dbReference type="ARBA" id="ARBA00022692"/>
    </source>
</evidence>
<name>A0A9D1GJV3_9FIRM</name>
<dbReference type="GO" id="GO:0005524">
    <property type="term" value="F:ATP binding"/>
    <property type="evidence" value="ECO:0007669"/>
    <property type="project" value="UniProtKB-KW"/>
</dbReference>
<dbReference type="PANTHER" id="PTHR34220">
    <property type="entry name" value="SENSOR HISTIDINE KINASE YPDA"/>
    <property type="match status" value="1"/>
</dbReference>
<evidence type="ECO:0000256" key="2">
    <source>
        <dbReference type="ARBA" id="ARBA00022475"/>
    </source>
</evidence>
<dbReference type="EMBL" id="DVKS01000164">
    <property type="protein sequence ID" value="HIT42315.1"/>
    <property type="molecule type" value="Genomic_DNA"/>
</dbReference>
<dbReference type="SMART" id="SM00304">
    <property type="entry name" value="HAMP"/>
    <property type="match status" value="1"/>
</dbReference>
<keyword evidence="7 15" id="KW-0418">Kinase</keyword>
<dbReference type="InterPro" id="IPR050640">
    <property type="entry name" value="Bact_2-comp_sensor_kinase"/>
</dbReference>
<gene>
    <name evidence="15" type="ORF">IAB60_09540</name>
</gene>
<dbReference type="PANTHER" id="PTHR34220:SF11">
    <property type="entry name" value="SENSOR PROTEIN KINASE HPTS"/>
    <property type="match status" value="1"/>
</dbReference>
<dbReference type="PROSITE" id="PS50885">
    <property type="entry name" value="HAMP"/>
    <property type="match status" value="1"/>
</dbReference>
<proteinExistence type="predicted"/>
<dbReference type="GO" id="GO:0005886">
    <property type="term" value="C:plasma membrane"/>
    <property type="evidence" value="ECO:0007669"/>
    <property type="project" value="UniProtKB-SubCell"/>
</dbReference>
<evidence type="ECO:0000256" key="10">
    <source>
        <dbReference type="ARBA" id="ARBA00023012"/>
    </source>
</evidence>
<evidence type="ECO:0000256" key="7">
    <source>
        <dbReference type="ARBA" id="ARBA00022777"/>
    </source>
</evidence>
<keyword evidence="4" id="KW-0808">Transferase</keyword>
<keyword evidence="10" id="KW-0902">Two-component regulatory system</keyword>
<keyword evidence="9 13" id="KW-1133">Transmembrane helix</keyword>
<dbReference type="Proteomes" id="UP000886860">
    <property type="component" value="Unassembled WGS sequence"/>
</dbReference>
<evidence type="ECO:0000256" key="6">
    <source>
        <dbReference type="ARBA" id="ARBA00022741"/>
    </source>
</evidence>
<reference evidence="15" key="2">
    <citation type="journal article" date="2021" name="PeerJ">
        <title>Extensive microbial diversity within the chicken gut microbiome revealed by metagenomics and culture.</title>
        <authorList>
            <person name="Gilroy R."/>
            <person name="Ravi A."/>
            <person name="Getino M."/>
            <person name="Pursley I."/>
            <person name="Horton D.L."/>
            <person name="Alikhan N.F."/>
            <person name="Baker D."/>
            <person name="Gharbi K."/>
            <person name="Hall N."/>
            <person name="Watson M."/>
            <person name="Adriaenssens E.M."/>
            <person name="Foster-Nyarko E."/>
            <person name="Jarju S."/>
            <person name="Secka A."/>
            <person name="Antonio M."/>
            <person name="Oren A."/>
            <person name="Chaudhuri R.R."/>
            <person name="La Ragione R."/>
            <person name="Hildebrand F."/>
            <person name="Pallen M.J."/>
        </authorList>
    </citation>
    <scope>NUCLEOTIDE SEQUENCE</scope>
    <source>
        <strain evidence="15">CHK123-3438</strain>
    </source>
</reference>
<accession>A0A9D1GJV3</accession>
<dbReference type="Gene3D" id="3.30.565.10">
    <property type="entry name" value="Histidine kinase-like ATPase, C-terminal domain"/>
    <property type="match status" value="1"/>
</dbReference>
<dbReference type="InterPro" id="IPR010559">
    <property type="entry name" value="Sig_transdc_His_kin_internal"/>
</dbReference>
<evidence type="ECO:0000256" key="1">
    <source>
        <dbReference type="ARBA" id="ARBA00004651"/>
    </source>
</evidence>
<dbReference type="Pfam" id="PF00672">
    <property type="entry name" value="HAMP"/>
    <property type="match status" value="1"/>
</dbReference>
<keyword evidence="3" id="KW-0597">Phosphoprotein</keyword>
<keyword evidence="8" id="KW-0067">ATP-binding</keyword>
<dbReference type="InterPro" id="IPR003594">
    <property type="entry name" value="HATPase_dom"/>
</dbReference>
<feature type="transmembrane region" description="Helical" evidence="13">
    <location>
        <begin position="307"/>
        <end position="332"/>
    </location>
</feature>
<keyword evidence="2" id="KW-1003">Cell membrane</keyword>
<evidence type="ECO:0000256" key="12">
    <source>
        <dbReference type="SAM" id="Coils"/>
    </source>
</evidence>